<gene>
    <name evidence="6" type="ORF">RIMI_LOCUS10215994</name>
</gene>
<proteinExistence type="inferred from homology"/>
<sequence length="701" mass="79033">MKVSSPKFKPRFIGPYKISEVLNPVSFRLDLPASFAIHNVFHRSLLRRYVAPMVPSVDPPAPVLVEGELEYVVEKILDSRVSRRKLQYLVKWKGYGQEDNSWVFASDVHAADLVRAFHLAHPDRPGGSGPLLSLCHGSWYLILADITSALGGSARDLAVGPERVVSLADYDHVEEVTKEGAKKSASPGYPLICVTPCDPHFPKYSVMKERCEEAGINQSTILFSWEVAAPTDSNGARSPFETITDTTPFTSVNHMVLDSIYFSRRFHVRCVAKAVDKAGHVGTPLRSNIVTIGTDSAICHTPVVAGTARGFQAQSFIATLKYLDVKHKEHPNRIHISVQIPHQDGMLPLISTMPLHNLHFLLSESVYRHQHVCSNLVTIRDLKGLSEAGFLDEVTYDSIAVGPGYDRPYQFDPNVREPKTVQLYKHLNLKSCIWTFDAYYDMTELIDVCGGAVTADFQVRDSAQSFLTVHVPLYVSYIYVTAPRGWASLEHHTEMEFSFFYDTVLWRTDYRDVFEEPKSGALPPHRDCDCAINLIPGSKFPKGRLFNLSVPEHAAMRSYIKESLEKGHIRPSSSPLGAGFFFVAKKDGSLRPCIDYRLLKKITVKFHYPLPLLSDLFARIKGASWFTKIDLRGAYNLVRIKQGDEWKTALNMPDGHFEYLVMPFGLSNAPSVFQSFMHDIFREYLDRFMIVYLDDILVFFG</sequence>
<name>A0ABN9LK38_9NEOB</name>
<protein>
    <recommendedName>
        <fullName evidence="3">ribonuclease H</fullName>
        <ecNumber evidence="3">3.1.26.4</ecNumber>
    </recommendedName>
</protein>
<dbReference type="SUPFAM" id="SSF54160">
    <property type="entry name" value="Chromo domain-like"/>
    <property type="match status" value="1"/>
</dbReference>
<feature type="domain" description="Chromo" evidence="4">
    <location>
        <begin position="71"/>
        <end position="118"/>
    </location>
</feature>
<dbReference type="PROSITE" id="PS50013">
    <property type="entry name" value="CHROMO_2"/>
    <property type="match status" value="1"/>
</dbReference>
<accession>A0ABN9LK38</accession>
<evidence type="ECO:0000313" key="6">
    <source>
        <dbReference type="EMBL" id="CAJ0943994.1"/>
    </source>
</evidence>
<comment type="subcellular location">
    <subcellularLocation>
        <location evidence="1">Nucleus</location>
    </subcellularLocation>
</comment>
<organism evidence="6 7">
    <name type="scientific">Ranitomeya imitator</name>
    <name type="common">mimic poison frog</name>
    <dbReference type="NCBI Taxonomy" id="111125"/>
    <lineage>
        <taxon>Eukaryota</taxon>
        <taxon>Metazoa</taxon>
        <taxon>Chordata</taxon>
        <taxon>Craniata</taxon>
        <taxon>Vertebrata</taxon>
        <taxon>Euteleostomi</taxon>
        <taxon>Amphibia</taxon>
        <taxon>Batrachia</taxon>
        <taxon>Anura</taxon>
        <taxon>Neobatrachia</taxon>
        <taxon>Hyloidea</taxon>
        <taxon>Dendrobatidae</taxon>
        <taxon>Dendrobatinae</taxon>
        <taxon>Ranitomeya</taxon>
    </lineage>
</organism>
<dbReference type="SUPFAM" id="SSF56672">
    <property type="entry name" value="DNA/RNA polymerases"/>
    <property type="match status" value="1"/>
</dbReference>
<reference evidence="6" key="1">
    <citation type="submission" date="2023-07" db="EMBL/GenBank/DDBJ databases">
        <authorList>
            <person name="Stuckert A."/>
        </authorList>
    </citation>
    <scope>NUCLEOTIDE SEQUENCE</scope>
</reference>
<dbReference type="Gene3D" id="3.30.70.270">
    <property type="match status" value="1"/>
</dbReference>
<dbReference type="InterPro" id="IPR016197">
    <property type="entry name" value="Chromo-like_dom_sf"/>
</dbReference>
<dbReference type="CDD" id="cd00024">
    <property type="entry name" value="CD_CSD"/>
    <property type="match status" value="1"/>
</dbReference>
<dbReference type="PANTHER" id="PTHR24559">
    <property type="entry name" value="TRANSPOSON TY3-I GAG-POL POLYPROTEIN"/>
    <property type="match status" value="1"/>
</dbReference>
<dbReference type="InterPro" id="IPR043502">
    <property type="entry name" value="DNA/RNA_pol_sf"/>
</dbReference>
<feature type="domain" description="Reverse transcriptase" evidence="5">
    <location>
        <begin position="564"/>
        <end position="701"/>
    </location>
</feature>
<dbReference type="InterPro" id="IPR000953">
    <property type="entry name" value="Chromo/chromo_shadow_dom"/>
</dbReference>
<dbReference type="InterPro" id="IPR000477">
    <property type="entry name" value="RT_dom"/>
</dbReference>
<dbReference type="CDD" id="cd01647">
    <property type="entry name" value="RT_LTR"/>
    <property type="match status" value="1"/>
</dbReference>
<dbReference type="InterPro" id="IPR053134">
    <property type="entry name" value="RNA-dir_DNA_polymerase"/>
</dbReference>
<evidence type="ECO:0000256" key="3">
    <source>
        <dbReference type="ARBA" id="ARBA00012180"/>
    </source>
</evidence>
<evidence type="ECO:0000259" key="4">
    <source>
        <dbReference type="PROSITE" id="PS50013"/>
    </source>
</evidence>
<dbReference type="Gene3D" id="2.40.50.40">
    <property type="match status" value="1"/>
</dbReference>
<evidence type="ECO:0000256" key="1">
    <source>
        <dbReference type="ARBA" id="ARBA00004123"/>
    </source>
</evidence>
<comment type="similarity">
    <text evidence="2">Belongs to the beta type-B retroviral polymerase family. HERV class-II K(HML-2) pol subfamily.</text>
</comment>
<dbReference type="SMART" id="SM00298">
    <property type="entry name" value="CHROMO"/>
    <property type="match status" value="1"/>
</dbReference>
<dbReference type="Pfam" id="PF00078">
    <property type="entry name" value="RVT_1"/>
    <property type="match status" value="1"/>
</dbReference>
<evidence type="ECO:0000256" key="2">
    <source>
        <dbReference type="ARBA" id="ARBA00010879"/>
    </source>
</evidence>
<evidence type="ECO:0000259" key="5">
    <source>
        <dbReference type="PROSITE" id="PS50878"/>
    </source>
</evidence>
<dbReference type="InterPro" id="IPR043128">
    <property type="entry name" value="Rev_trsase/Diguanyl_cyclase"/>
</dbReference>
<evidence type="ECO:0000313" key="7">
    <source>
        <dbReference type="Proteomes" id="UP001176940"/>
    </source>
</evidence>
<dbReference type="Pfam" id="PF24626">
    <property type="entry name" value="SH3_Tf2-1"/>
    <property type="match status" value="1"/>
</dbReference>
<dbReference type="Pfam" id="PF00385">
    <property type="entry name" value="Chromo"/>
    <property type="match status" value="1"/>
</dbReference>
<dbReference type="InterPro" id="IPR056924">
    <property type="entry name" value="SH3_Tf2-1"/>
</dbReference>
<dbReference type="Gene3D" id="3.10.10.10">
    <property type="entry name" value="HIV Type 1 Reverse Transcriptase, subunit A, domain 1"/>
    <property type="match status" value="1"/>
</dbReference>
<keyword evidence="7" id="KW-1185">Reference proteome</keyword>
<dbReference type="PROSITE" id="PS50878">
    <property type="entry name" value="RT_POL"/>
    <property type="match status" value="1"/>
</dbReference>
<dbReference type="EC" id="3.1.26.4" evidence="3"/>
<dbReference type="InterPro" id="IPR023780">
    <property type="entry name" value="Chromo_domain"/>
</dbReference>
<dbReference type="Proteomes" id="UP001176940">
    <property type="component" value="Unassembled WGS sequence"/>
</dbReference>
<dbReference type="PANTHER" id="PTHR24559:SF440">
    <property type="entry name" value="RIBONUCLEASE H"/>
    <property type="match status" value="1"/>
</dbReference>
<dbReference type="EMBL" id="CAUEEQ010021925">
    <property type="protein sequence ID" value="CAJ0943994.1"/>
    <property type="molecule type" value="Genomic_DNA"/>
</dbReference>
<comment type="caution">
    <text evidence="6">The sequence shown here is derived from an EMBL/GenBank/DDBJ whole genome shotgun (WGS) entry which is preliminary data.</text>
</comment>